<name>A0A9Q0L7J5_ANAIG</name>
<gene>
    <name evidence="2" type="ORF">M0811_03578</name>
</gene>
<dbReference type="Proteomes" id="UP001149090">
    <property type="component" value="Unassembled WGS sequence"/>
</dbReference>
<comment type="caution">
    <text evidence="2">The sequence shown here is derived from an EMBL/GenBank/DDBJ whole genome shotgun (WGS) entry which is preliminary data.</text>
</comment>
<feature type="signal peptide" evidence="1">
    <location>
        <begin position="1"/>
        <end position="21"/>
    </location>
</feature>
<reference evidence="2" key="1">
    <citation type="submission" date="2022-10" db="EMBL/GenBank/DDBJ databases">
        <title>Novel sulphate-reducing endosymbionts in the free-living metamonad Anaeramoeba.</title>
        <authorList>
            <person name="Jerlstrom-Hultqvist J."/>
            <person name="Cepicka I."/>
            <person name="Gallot-Lavallee L."/>
            <person name="Salas-Leiva D."/>
            <person name="Curtis B.A."/>
            <person name="Zahonova K."/>
            <person name="Pipaliya S."/>
            <person name="Dacks J."/>
            <person name="Roger A.J."/>
        </authorList>
    </citation>
    <scope>NUCLEOTIDE SEQUENCE</scope>
    <source>
        <strain evidence="2">BMAN</strain>
    </source>
</reference>
<proteinExistence type="predicted"/>
<evidence type="ECO:0000256" key="1">
    <source>
        <dbReference type="SAM" id="SignalP"/>
    </source>
</evidence>
<sequence>MKNYIIVFLICFFILFQISFTKKKDTISGYKTKDLNQLGKENSETIRYKAIRALIHFDFEEAYDILSNEKKYANIYGVFESAYHTSYFISTNCHKHEKLCKKLTEDGKITFGILEAKWYSSGLIYDQDKNVSEYLKNSSNFTSLNLRAEKEFGDNILFIIAENFFTCSKKSFDEELSKLDKIDQANLLALLAEGYQIFLSFCEKKPDGNVCFECNSLFTPKGALLLARFNLADKQFFYEKELRKRYKQFISLQNSTTNSTRNSTRNENFEKDEL</sequence>
<dbReference type="AlphaFoldDB" id="A0A9Q0L7J5"/>
<keyword evidence="3" id="KW-1185">Reference proteome</keyword>
<dbReference type="EMBL" id="JAPDFW010000147">
    <property type="protein sequence ID" value="KAJ5066245.1"/>
    <property type="molecule type" value="Genomic_DNA"/>
</dbReference>
<evidence type="ECO:0000313" key="2">
    <source>
        <dbReference type="EMBL" id="KAJ5066245.1"/>
    </source>
</evidence>
<evidence type="ECO:0000313" key="3">
    <source>
        <dbReference type="Proteomes" id="UP001149090"/>
    </source>
</evidence>
<accession>A0A9Q0L7J5</accession>
<protein>
    <submittedName>
        <fullName evidence="2">Uncharacterized protein</fullName>
    </submittedName>
</protein>
<keyword evidence="1" id="KW-0732">Signal</keyword>
<organism evidence="2 3">
    <name type="scientific">Anaeramoeba ignava</name>
    <name type="common">Anaerobic marine amoeba</name>
    <dbReference type="NCBI Taxonomy" id="1746090"/>
    <lineage>
        <taxon>Eukaryota</taxon>
        <taxon>Metamonada</taxon>
        <taxon>Anaeramoebidae</taxon>
        <taxon>Anaeramoeba</taxon>
    </lineage>
</organism>
<feature type="chain" id="PRO_5040370960" evidence="1">
    <location>
        <begin position="22"/>
        <end position="274"/>
    </location>
</feature>